<accession>A0A9P7JAQ0</accession>
<gene>
    <name evidence="1" type="ORF">BJ212DRAFT_1483948</name>
</gene>
<dbReference type="Proteomes" id="UP000807769">
    <property type="component" value="Unassembled WGS sequence"/>
</dbReference>
<dbReference type="RefSeq" id="XP_041189955.1">
    <property type="nucleotide sequence ID" value="XM_041340704.1"/>
</dbReference>
<reference evidence="1" key="1">
    <citation type="journal article" date="2020" name="New Phytol.">
        <title>Comparative genomics reveals dynamic genome evolution in host specialist ectomycorrhizal fungi.</title>
        <authorList>
            <person name="Lofgren L.A."/>
            <person name="Nguyen N.H."/>
            <person name="Vilgalys R."/>
            <person name="Ruytinx J."/>
            <person name="Liao H.L."/>
            <person name="Branco S."/>
            <person name="Kuo A."/>
            <person name="LaButti K."/>
            <person name="Lipzen A."/>
            <person name="Andreopoulos W."/>
            <person name="Pangilinan J."/>
            <person name="Riley R."/>
            <person name="Hundley H."/>
            <person name="Na H."/>
            <person name="Barry K."/>
            <person name="Grigoriev I.V."/>
            <person name="Stajich J.E."/>
            <person name="Kennedy P.G."/>
        </authorList>
    </citation>
    <scope>NUCLEOTIDE SEQUENCE</scope>
    <source>
        <strain evidence="1">MN1</strain>
    </source>
</reference>
<name>A0A9P7JAQ0_9AGAM</name>
<organism evidence="1 2">
    <name type="scientific">Suillus subaureus</name>
    <dbReference type="NCBI Taxonomy" id="48587"/>
    <lineage>
        <taxon>Eukaryota</taxon>
        <taxon>Fungi</taxon>
        <taxon>Dikarya</taxon>
        <taxon>Basidiomycota</taxon>
        <taxon>Agaricomycotina</taxon>
        <taxon>Agaricomycetes</taxon>
        <taxon>Agaricomycetidae</taxon>
        <taxon>Boletales</taxon>
        <taxon>Suillineae</taxon>
        <taxon>Suillaceae</taxon>
        <taxon>Suillus</taxon>
    </lineage>
</organism>
<dbReference type="AlphaFoldDB" id="A0A9P7JAQ0"/>
<proteinExistence type="predicted"/>
<protein>
    <recommendedName>
        <fullName evidence="3">NACHT domain-containing protein</fullName>
    </recommendedName>
</protein>
<evidence type="ECO:0008006" key="3">
    <source>
        <dbReference type="Google" id="ProtNLM"/>
    </source>
</evidence>
<dbReference type="GeneID" id="64634720"/>
<comment type="caution">
    <text evidence="1">The sequence shown here is derived from an EMBL/GenBank/DDBJ whole genome shotgun (WGS) entry which is preliminary data.</text>
</comment>
<keyword evidence="2" id="KW-1185">Reference proteome</keyword>
<evidence type="ECO:0000313" key="1">
    <source>
        <dbReference type="EMBL" id="KAG1811295.1"/>
    </source>
</evidence>
<dbReference type="OrthoDB" id="2665487at2759"/>
<sequence length="317" mass="35134">MFVVDALDECTSEPELTDLILSLAQALHDPGLPVTHILLTSCLETHISEAFQNEEVCLLLCEIPVKTSGEGVATIILLNGTDVNTDIYVFLWHSFAKLTSHHPNFPQPMRDELMQLASHAGRHFIMASIMVKFIIDSEDKDPCDQLQLMLELMSELLAGMEVYKLYNHILSTCADPKWAYLHLSIVAALADPLPISQILSLLGPDIDPIIFPRFPDLFPDPISNSFLDPLSCPPYAHSIQQDIQTLPPLGFWTTSTTSHISVLFPPYLLDPQISGPPDINCTISGPIPTLYPRSCTYPHLGISAFPVLGYLCFRLAD</sequence>
<evidence type="ECO:0000313" key="2">
    <source>
        <dbReference type="Proteomes" id="UP000807769"/>
    </source>
</evidence>
<dbReference type="EMBL" id="JABBWG010000030">
    <property type="protein sequence ID" value="KAG1811295.1"/>
    <property type="molecule type" value="Genomic_DNA"/>
</dbReference>